<comment type="caution">
    <text evidence="7">The sequence shown here is derived from an EMBL/GenBank/DDBJ whole genome shotgun (WGS) entry which is preliminary data.</text>
</comment>
<evidence type="ECO:0000256" key="4">
    <source>
        <dbReference type="ARBA" id="ARBA00023136"/>
    </source>
</evidence>
<evidence type="ECO:0000256" key="1">
    <source>
        <dbReference type="ARBA" id="ARBA00004442"/>
    </source>
</evidence>
<proteinExistence type="inferred from homology"/>
<evidence type="ECO:0000313" key="7">
    <source>
        <dbReference type="EMBL" id="GAA5071238.1"/>
    </source>
</evidence>
<keyword evidence="5" id="KW-0998">Cell outer membrane</keyword>
<dbReference type="PANTHER" id="PTHR38776:SF1">
    <property type="entry name" value="MLTA-INTERACTING PROTEIN-RELATED"/>
    <property type="match status" value="1"/>
</dbReference>
<dbReference type="EMBL" id="BAABHW010000002">
    <property type="protein sequence ID" value="GAA5071238.1"/>
    <property type="molecule type" value="Genomic_DNA"/>
</dbReference>
<feature type="chain" id="PRO_5047437274" evidence="6">
    <location>
        <begin position="20"/>
        <end position="251"/>
    </location>
</feature>
<dbReference type="Proteomes" id="UP001499910">
    <property type="component" value="Unassembled WGS sequence"/>
</dbReference>
<comment type="similarity">
    <text evidence="2">Belongs to the MipA/OmpV family.</text>
</comment>
<organism evidence="7 8">
    <name type="scientific">[Roseibacterium] beibuensis</name>
    <dbReference type="NCBI Taxonomy" id="1193142"/>
    <lineage>
        <taxon>Bacteria</taxon>
        <taxon>Pseudomonadati</taxon>
        <taxon>Pseudomonadota</taxon>
        <taxon>Alphaproteobacteria</taxon>
        <taxon>Rhodobacterales</taxon>
        <taxon>Roseobacteraceae</taxon>
        <taxon>Roseicyclus</taxon>
    </lineage>
</organism>
<keyword evidence="3 6" id="KW-0732">Signal</keyword>
<dbReference type="InterPro" id="IPR010583">
    <property type="entry name" value="MipA"/>
</dbReference>
<reference evidence="8" key="1">
    <citation type="journal article" date="2019" name="Int. J. Syst. Evol. Microbiol.">
        <title>The Global Catalogue of Microorganisms (GCM) 10K type strain sequencing project: providing services to taxonomists for standard genome sequencing and annotation.</title>
        <authorList>
            <consortium name="The Broad Institute Genomics Platform"/>
            <consortium name="The Broad Institute Genome Sequencing Center for Infectious Disease"/>
            <person name="Wu L."/>
            <person name="Ma J."/>
        </authorList>
    </citation>
    <scope>NUCLEOTIDE SEQUENCE [LARGE SCALE GENOMIC DNA]</scope>
    <source>
        <strain evidence="8">JCM 18015</strain>
    </source>
</reference>
<dbReference type="PANTHER" id="PTHR38776">
    <property type="entry name" value="MLTA-INTERACTING PROTEIN-RELATED"/>
    <property type="match status" value="1"/>
</dbReference>
<dbReference type="RefSeq" id="WP_259550039.1">
    <property type="nucleotide sequence ID" value="NZ_BAABHW010000002.1"/>
</dbReference>
<keyword evidence="4" id="KW-0472">Membrane</keyword>
<comment type="subcellular location">
    <subcellularLocation>
        <location evidence="1">Cell outer membrane</location>
    </subcellularLocation>
</comment>
<sequence>MKLPHLVAVLACMPFAAQAQSDFELSFSAGLGGQVSPDYFGSEDYSAGVAGGFQFGHLRLGGVEIGDPDPNATSYGWRPRGSFRFIGERTDDDSPELAGLDDVDFSVELGGGIGYTAQNFAAFADIRYGVIGHESFVGELGADAIFRPSQDLTVTAGPRMLWGSEDYTATYFGVTPAEAGASSFTAYDPGAGLVSYGLEIGATYQLSNDWSLDGTLTWDRLAGDAADSPIVQSEDSFGVSLVLMRRFSFGF</sequence>
<evidence type="ECO:0000256" key="5">
    <source>
        <dbReference type="ARBA" id="ARBA00023237"/>
    </source>
</evidence>
<feature type="signal peptide" evidence="6">
    <location>
        <begin position="1"/>
        <end position="19"/>
    </location>
</feature>
<name>A0ABP9L517_9RHOB</name>
<dbReference type="Pfam" id="PF06629">
    <property type="entry name" value="MipA"/>
    <property type="match status" value="1"/>
</dbReference>
<evidence type="ECO:0000256" key="2">
    <source>
        <dbReference type="ARBA" id="ARBA00005722"/>
    </source>
</evidence>
<protein>
    <submittedName>
        <fullName evidence="7">MipA/OmpV family protein</fullName>
    </submittedName>
</protein>
<keyword evidence="8" id="KW-1185">Reference proteome</keyword>
<gene>
    <name evidence="7" type="ORF">GCM10023209_14700</name>
</gene>
<evidence type="ECO:0000256" key="3">
    <source>
        <dbReference type="ARBA" id="ARBA00022729"/>
    </source>
</evidence>
<accession>A0ABP9L517</accession>
<evidence type="ECO:0000313" key="8">
    <source>
        <dbReference type="Proteomes" id="UP001499910"/>
    </source>
</evidence>
<evidence type="ECO:0000256" key="6">
    <source>
        <dbReference type="SAM" id="SignalP"/>
    </source>
</evidence>